<evidence type="ECO:0000256" key="8">
    <source>
        <dbReference type="ARBA" id="ARBA00022801"/>
    </source>
</evidence>
<comment type="caution">
    <text evidence="16">The sequence shown here is derived from an EMBL/GenBank/DDBJ whole genome shotgun (WGS) entry which is preliminary data.</text>
</comment>
<dbReference type="Pfam" id="PF00768">
    <property type="entry name" value="Peptidase_S11"/>
    <property type="match status" value="1"/>
</dbReference>
<name>A0ABP3V7I2_9CLOT</name>
<organism evidence="16 17">
    <name type="scientific">Clostridium oceanicum</name>
    <dbReference type="NCBI Taxonomy" id="1543"/>
    <lineage>
        <taxon>Bacteria</taxon>
        <taxon>Bacillati</taxon>
        <taxon>Bacillota</taxon>
        <taxon>Clostridia</taxon>
        <taxon>Eubacteriales</taxon>
        <taxon>Clostridiaceae</taxon>
        <taxon>Clostridium</taxon>
    </lineage>
</organism>
<dbReference type="SUPFAM" id="SSF56601">
    <property type="entry name" value="beta-lactamase/transpeptidase-like"/>
    <property type="match status" value="1"/>
</dbReference>
<evidence type="ECO:0000256" key="10">
    <source>
        <dbReference type="ARBA" id="ARBA00022984"/>
    </source>
</evidence>
<reference evidence="17" key="1">
    <citation type="journal article" date="2019" name="Int. J. Syst. Evol. Microbiol.">
        <title>The Global Catalogue of Microorganisms (GCM) 10K type strain sequencing project: providing services to taxonomists for standard genome sequencing and annotation.</title>
        <authorList>
            <consortium name="The Broad Institute Genomics Platform"/>
            <consortium name="The Broad Institute Genome Sequencing Center for Infectious Disease"/>
            <person name="Wu L."/>
            <person name="Ma J."/>
        </authorList>
    </citation>
    <scope>NUCLEOTIDE SEQUENCE [LARGE SCALE GENOMIC DNA]</scope>
    <source>
        <strain evidence="17">JCM 1407</strain>
    </source>
</reference>
<dbReference type="PANTHER" id="PTHR21581:SF33">
    <property type="entry name" value="D-ALANYL-D-ALANINE CARBOXYPEPTIDASE DACB"/>
    <property type="match status" value="1"/>
</dbReference>
<gene>
    <name evidence="16" type="ORF">GCM10008906_36570</name>
</gene>
<keyword evidence="14" id="KW-0472">Membrane</keyword>
<dbReference type="PANTHER" id="PTHR21581">
    <property type="entry name" value="D-ALANYL-D-ALANINE CARBOXYPEPTIDASE"/>
    <property type="match status" value="1"/>
</dbReference>
<evidence type="ECO:0000256" key="11">
    <source>
        <dbReference type="ARBA" id="ARBA00023316"/>
    </source>
</evidence>
<dbReference type="Pfam" id="PF07943">
    <property type="entry name" value="PBP5_C"/>
    <property type="match status" value="1"/>
</dbReference>
<comment type="similarity">
    <text evidence="3 13">Belongs to the peptidase S11 family.</text>
</comment>
<evidence type="ECO:0000256" key="14">
    <source>
        <dbReference type="SAM" id="Phobius"/>
    </source>
</evidence>
<proteinExistence type="inferred from homology"/>
<sequence length="368" mass="41913">MDGKTGEIIYSKNPDKPYPPASTTKIMTALLTLEKTNLDDIVTIGKNPPNADGSKIYLFKDEKIKVKDLLYSLLLASANDSAEALAEHVSGSKENFAKEMNKRAKELGAKNTNFENPSGLYGNNHRTTARDLSLILKELIKHPEFQKIAKTLSYKIPKTNKSKEARPLWNENRLMQKYSKYYYKDIIGGKTGYTTESKHSYVAAANRDNQTLITVLLHDKKKTFFPDAIKLLDYGYKNYELKPLYKKGDYITTYNSDKLEVPLYAEKDFYYLKDKSSNSKPNYTINNKDLKNVSFKKGDNILTASIVYNNKNIGTLNLISGKDHELIKVFNLYINKRYLTKKYVIPIASAISAITLLLIVLIIKKKKN</sequence>
<keyword evidence="14" id="KW-1133">Transmembrane helix</keyword>
<dbReference type="InterPro" id="IPR037167">
    <property type="entry name" value="Peptidase_S11_C_sf"/>
</dbReference>
<keyword evidence="5 16" id="KW-0121">Carboxypeptidase</keyword>
<accession>A0ABP3V7I2</accession>
<evidence type="ECO:0000313" key="17">
    <source>
        <dbReference type="Proteomes" id="UP001501510"/>
    </source>
</evidence>
<comment type="catalytic activity">
    <reaction evidence="12">
        <text>Preferential cleavage: (Ac)2-L-Lys-D-Ala-|-D-Ala. Also transpeptidation of peptidyl-alanyl moieties that are N-acyl substituents of D-alanine.</text>
        <dbReference type="EC" id="3.4.16.4"/>
    </reaction>
</comment>
<comment type="function">
    <text evidence="1">Removes C-terminal D-alanyl residues from sugar-peptide cell wall precursors.</text>
</comment>
<dbReference type="InterPro" id="IPR012338">
    <property type="entry name" value="Beta-lactam/transpept-like"/>
</dbReference>
<keyword evidence="10" id="KW-0573">Peptidoglycan synthesis</keyword>
<keyword evidence="6" id="KW-0645">Protease</keyword>
<evidence type="ECO:0000256" key="9">
    <source>
        <dbReference type="ARBA" id="ARBA00022960"/>
    </source>
</evidence>
<dbReference type="Proteomes" id="UP001501510">
    <property type="component" value="Unassembled WGS sequence"/>
</dbReference>
<evidence type="ECO:0000256" key="6">
    <source>
        <dbReference type="ARBA" id="ARBA00022670"/>
    </source>
</evidence>
<keyword evidence="8" id="KW-0378">Hydrolase</keyword>
<dbReference type="EMBL" id="BAAACG010000019">
    <property type="protein sequence ID" value="GAA0747458.1"/>
    <property type="molecule type" value="Genomic_DNA"/>
</dbReference>
<keyword evidence="11" id="KW-0961">Cell wall biogenesis/degradation</keyword>
<dbReference type="Gene3D" id="3.40.710.10">
    <property type="entry name" value="DD-peptidase/beta-lactamase superfamily"/>
    <property type="match status" value="1"/>
</dbReference>
<keyword evidence="14" id="KW-0812">Transmembrane</keyword>
<dbReference type="InterPro" id="IPR001967">
    <property type="entry name" value="Peptidase_S11_N"/>
</dbReference>
<feature type="transmembrane region" description="Helical" evidence="14">
    <location>
        <begin position="343"/>
        <end position="363"/>
    </location>
</feature>
<evidence type="ECO:0000256" key="7">
    <source>
        <dbReference type="ARBA" id="ARBA00022729"/>
    </source>
</evidence>
<evidence type="ECO:0000256" key="4">
    <source>
        <dbReference type="ARBA" id="ARBA00012448"/>
    </source>
</evidence>
<dbReference type="InterPro" id="IPR015956">
    <property type="entry name" value="Peniciliin-bd_prot_C_sf"/>
</dbReference>
<dbReference type="EC" id="3.4.16.4" evidence="4"/>
<evidence type="ECO:0000256" key="3">
    <source>
        <dbReference type="ARBA" id="ARBA00007164"/>
    </source>
</evidence>
<evidence type="ECO:0000256" key="1">
    <source>
        <dbReference type="ARBA" id="ARBA00003217"/>
    </source>
</evidence>
<dbReference type="PRINTS" id="PR00725">
    <property type="entry name" value="DADACBPTASE1"/>
</dbReference>
<dbReference type="InterPro" id="IPR018044">
    <property type="entry name" value="Peptidase_S11"/>
</dbReference>
<keyword evidence="7" id="KW-0732">Signal</keyword>
<evidence type="ECO:0000256" key="2">
    <source>
        <dbReference type="ARBA" id="ARBA00004752"/>
    </source>
</evidence>
<keyword evidence="17" id="KW-1185">Reference proteome</keyword>
<dbReference type="Gene3D" id="2.60.410.10">
    <property type="entry name" value="D-Ala-D-Ala carboxypeptidase, C-terminal domain"/>
    <property type="match status" value="1"/>
</dbReference>
<dbReference type="GO" id="GO:0004180">
    <property type="term" value="F:carboxypeptidase activity"/>
    <property type="evidence" value="ECO:0007669"/>
    <property type="project" value="UniProtKB-KW"/>
</dbReference>
<evidence type="ECO:0000256" key="5">
    <source>
        <dbReference type="ARBA" id="ARBA00022645"/>
    </source>
</evidence>
<comment type="pathway">
    <text evidence="2">Cell wall biogenesis; peptidoglycan biosynthesis.</text>
</comment>
<evidence type="ECO:0000313" key="16">
    <source>
        <dbReference type="EMBL" id="GAA0747458.1"/>
    </source>
</evidence>
<dbReference type="InterPro" id="IPR012907">
    <property type="entry name" value="Peptidase_S11_C"/>
</dbReference>
<feature type="domain" description="Peptidase S11 D-Ala-D-Ala carboxypeptidase A C-terminal" evidence="15">
    <location>
        <begin position="239"/>
        <end position="326"/>
    </location>
</feature>
<evidence type="ECO:0000256" key="12">
    <source>
        <dbReference type="ARBA" id="ARBA00034000"/>
    </source>
</evidence>
<protein>
    <recommendedName>
        <fullName evidence="4">serine-type D-Ala-D-Ala carboxypeptidase</fullName>
        <ecNumber evidence="4">3.4.16.4</ecNumber>
    </recommendedName>
</protein>
<keyword evidence="9" id="KW-0133">Cell shape</keyword>
<evidence type="ECO:0000259" key="15">
    <source>
        <dbReference type="SMART" id="SM00936"/>
    </source>
</evidence>
<dbReference type="SUPFAM" id="SSF69189">
    <property type="entry name" value="Penicillin-binding protein associated domain"/>
    <property type="match status" value="1"/>
</dbReference>
<evidence type="ECO:0000256" key="13">
    <source>
        <dbReference type="RuleBase" id="RU004016"/>
    </source>
</evidence>
<dbReference type="SMART" id="SM00936">
    <property type="entry name" value="PBP5_C"/>
    <property type="match status" value="1"/>
</dbReference>